<dbReference type="PIRSF" id="PIRSF001434">
    <property type="entry name" value="CGS"/>
    <property type="match status" value="1"/>
</dbReference>
<dbReference type="Gene3D" id="3.90.1150.10">
    <property type="entry name" value="Aspartate Aminotransferase, domain 1"/>
    <property type="match status" value="1"/>
</dbReference>
<comment type="cofactor">
    <cofactor evidence="1 5">
        <name>pyridoxal 5'-phosphate</name>
        <dbReference type="ChEBI" id="CHEBI:597326"/>
    </cofactor>
</comment>
<dbReference type="AlphaFoldDB" id="A0A371RFD6"/>
<dbReference type="RefSeq" id="WP_116390792.1">
    <property type="nucleotide sequence ID" value="NZ_QUQO01000001.1"/>
</dbReference>
<keyword evidence="7" id="KW-1185">Reference proteome</keyword>
<dbReference type="InterPro" id="IPR000277">
    <property type="entry name" value="Cys/Met-Metab_PyrdxlP-dep_enz"/>
</dbReference>
<dbReference type="PANTHER" id="PTHR11808">
    <property type="entry name" value="TRANS-SULFURATION ENZYME FAMILY MEMBER"/>
    <property type="match status" value="1"/>
</dbReference>
<dbReference type="Proteomes" id="UP000264589">
    <property type="component" value="Unassembled WGS sequence"/>
</dbReference>
<evidence type="ECO:0000313" key="7">
    <source>
        <dbReference type="Proteomes" id="UP000264589"/>
    </source>
</evidence>
<dbReference type="EMBL" id="QUQO01000001">
    <property type="protein sequence ID" value="RFB04164.1"/>
    <property type="molecule type" value="Genomic_DNA"/>
</dbReference>
<evidence type="ECO:0000313" key="6">
    <source>
        <dbReference type="EMBL" id="RFB04164.1"/>
    </source>
</evidence>
<dbReference type="InterPro" id="IPR011821">
    <property type="entry name" value="O_succ_thio_ly"/>
</dbReference>
<dbReference type="GO" id="GO:0003962">
    <property type="term" value="F:cystathionine gamma-synthase activity"/>
    <property type="evidence" value="ECO:0007669"/>
    <property type="project" value="UniProtKB-EC"/>
</dbReference>
<sequence>MSSPKEPKNPSTELCRAGVVKDPAYKAVSPPLYLSTTFGWDDATTRPPFDYARSGNPTRALLEETLAELEGGARGIVCATGMAAIGLPLTILSPGDVLIAPHDCYGGTHRLLTALAKKNHFEVLFIDQTDKAALDAAFARTPKMVLIETPSNPLLRITDIADVVARAKKAGALTAIDNTFMSPVLQQPLALGCDIVIHSTTKYINGHSDIVGGAVVAKDASLGEELAWWANCMGVIGAPFDSFMTLRGIRTLSVRMERQQATAGALAERLDADPRVARVYYPGLKSHPGHEVATRQQNGFGAMLSAELVSDADTDKFLAALDVITLAESLGGFESLVCLPDSMTHAGMAPEARLEAGITPTLARFSIGLEDEGDLWADLDAALAAAVG</sequence>
<gene>
    <name evidence="6" type="primary">metB</name>
    <name evidence="6" type="ORF">DX908_02025</name>
</gene>
<dbReference type="InterPro" id="IPR015421">
    <property type="entry name" value="PyrdxlP-dep_Trfase_major"/>
</dbReference>
<evidence type="ECO:0000256" key="1">
    <source>
        <dbReference type="ARBA" id="ARBA00001933"/>
    </source>
</evidence>
<keyword evidence="6" id="KW-0808">Transferase</keyword>
<feature type="modified residue" description="N6-(pyridoxal phosphate)lysine" evidence="4">
    <location>
        <position position="202"/>
    </location>
</feature>
<dbReference type="GO" id="GO:0030170">
    <property type="term" value="F:pyridoxal phosphate binding"/>
    <property type="evidence" value="ECO:0007669"/>
    <property type="project" value="InterPro"/>
</dbReference>
<protein>
    <submittedName>
        <fullName evidence="6">Cystathionine gamma-synthase</fullName>
        <ecNumber evidence="6">2.5.1.48</ecNumber>
    </submittedName>
</protein>
<name>A0A371RFD6_9PROT</name>
<organism evidence="6 7">
    <name type="scientific">Parvularcula marina</name>
    <dbReference type="NCBI Taxonomy" id="2292771"/>
    <lineage>
        <taxon>Bacteria</taxon>
        <taxon>Pseudomonadati</taxon>
        <taxon>Pseudomonadota</taxon>
        <taxon>Alphaproteobacteria</taxon>
        <taxon>Parvularculales</taxon>
        <taxon>Parvularculaceae</taxon>
        <taxon>Parvularcula</taxon>
    </lineage>
</organism>
<reference evidence="6 7" key="1">
    <citation type="submission" date="2018-08" db="EMBL/GenBank/DDBJ databases">
        <title>Parvularcula sp. SM1705, isolated from surface water of the South Sea China.</title>
        <authorList>
            <person name="Sun L."/>
        </authorList>
    </citation>
    <scope>NUCLEOTIDE SEQUENCE [LARGE SCALE GENOMIC DNA]</scope>
    <source>
        <strain evidence="6 7">SM1705</strain>
    </source>
</reference>
<accession>A0A371RFD6</accession>
<dbReference type="InterPro" id="IPR015422">
    <property type="entry name" value="PyrdxlP-dep_Trfase_small"/>
</dbReference>
<dbReference type="FunCoup" id="A0A371RFD6">
    <property type="interactions" value="478"/>
</dbReference>
<dbReference type="GO" id="GO:0005737">
    <property type="term" value="C:cytoplasm"/>
    <property type="evidence" value="ECO:0007669"/>
    <property type="project" value="TreeGrafter"/>
</dbReference>
<dbReference type="SUPFAM" id="SSF53383">
    <property type="entry name" value="PLP-dependent transferases"/>
    <property type="match status" value="1"/>
</dbReference>
<evidence type="ECO:0000256" key="4">
    <source>
        <dbReference type="PIRSR" id="PIRSR001434-2"/>
    </source>
</evidence>
<dbReference type="CDD" id="cd00614">
    <property type="entry name" value="CGS_like"/>
    <property type="match status" value="1"/>
</dbReference>
<dbReference type="OrthoDB" id="9805807at2"/>
<proteinExistence type="inferred from homology"/>
<dbReference type="PROSITE" id="PS00868">
    <property type="entry name" value="CYS_MET_METAB_PP"/>
    <property type="match status" value="1"/>
</dbReference>
<evidence type="ECO:0000256" key="3">
    <source>
        <dbReference type="ARBA" id="ARBA00022898"/>
    </source>
</evidence>
<dbReference type="GO" id="GO:0019343">
    <property type="term" value="P:cysteine biosynthetic process via cystathionine"/>
    <property type="evidence" value="ECO:0007669"/>
    <property type="project" value="TreeGrafter"/>
</dbReference>
<dbReference type="NCBIfam" id="TIGR02080">
    <property type="entry name" value="O_succ_thio_ly"/>
    <property type="match status" value="1"/>
</dbReference>
<keyword evidence="3 4" id="KW-0663">Pyridoxal phosphate</keyword>
<dbReference type="EC" id="2.5.1.48" evidence="6"/>
<dbReference type="FunFam" id="3.40.640.10:FF:000009">
    <property type="entry name" value="Cystathionine gamma-synthase homolog"/>
    <property type="match status" value="1"/>
</dbReference>
<dbReference type="InParanoid" id="A0A371RFD6"/>
<dbReference type="InterPro" id="IPR054542">
    <property type="entry name" value="Cys_met_metab_PP"/>
</dbReference>
<dbReference type="GO" id="GO:0004123">
    <property type="term" value="F:cystathionine gamma-lyase activity"/>
    <property type="evidence" value="ECO:0007669"/>
    <property type="project" value="TreeGrafter"/>
</dbReference>
<dbReference type="GO" id="GO:0019346">
    <property type="term" value="P:transsulfuration"/>
    <property type="evidence" value="ECO:0007669"/>
    <property type="project" value="InterPro"/>
</dbReference>
<dbReference type="Gene3D" id="3.40.640.10">
    <property type="entry name" value="Type I PLP-dependent aspartate aminotransferase-like (Major domain)"/>
    <property type="match status" value="1"/>
</dbReference>
<dbReference type="InterPro" id="IPR015424">
    <property type="entry name" value="PyrdxlP-dep_Trfase"/>
</dbReference>
<dbReference type="Pfam" id="PF01053">
    <property type="entry name" value="Cys_Met_Meta_PP"/>
    <property type="match status" value="1"/>
</dbReference>
<evidence type="ECO:0000256" key="5">
    <source>
        <dbReference type="RuleBase" id="RU362118"/>
    </source>
</evidence>
<evidence type="ECO:0000256" key="2">
    <source>
        <dbReference type="ARBA" id="ARBA00009077"/>
    </source>
</evidence>
<dbReference type="PANTHER" id="PTHR11808:SF75">
    <property type="entry name" value="CYSTATHIONINE GAMMA-SYNTHASE"/>
    <property type="match status" value="1"/>
</dbReference>
<comment type="similarity">
    <text evidence="2 5">Belongs to the trans-sulfuration enzymes family.</text>
</comment>
<comment type="caution">
    <text evidence="6">The sequence shown here is derived from an EMBL/GenBank/DDBJ whole genome shotgun (WGS) entry which is preliminary data.</text>
</comment>